<organism evidence="1 2">
    <name type="scientific">Papaver nudicaule</name>
    <name type="common">Iceland poppy</name>
    <dbReference type="NCBI Taxonomy" id="74823"/>
    <lineage>
        <taxon>Eukaryota</taxon>
        <taxon>Viridiplantae</taxon>
        <taxon>Streptophyta</taxon>
        <taxon>Embryophyta</taxon>
        <taxon>Tracheophyta</taxon>
        <taxon>Spermatophyta</taxon>
        <taxon>Magnoliopsida</taxon>
        <taxon>Ranunculales</taxon>
        <taxon>Papaveraceae</taxon>
        <taxon>Papaveroideae</taxon>
        <taxon>Papaver</taxon>
    </lineage>
</organism>
<protein>
    <submittedName>
        <fullName evidence="1">Uncharacterized protein</fullName>
    </submittedName>
</protein>
<accession>A0AA41RLA9</accession>
<dbReference type="AlphaFoldDB" id="A0AA41RLA9"/>
<dbReference type="Proteomes" id="UP001177140">
    <property type="component" value="Unassembled WGS sequence"/>
</dbReference>
<name>A0AA41RLA9_PAPNU</name>
<evidence type="ECO:0000313" key="2">
    <source>
        <dbReference type="Proteomes" id="UP001177140"/>
    </source>
</evidence>
<dbReference type="InterPro" id="IPR039370">
    <property type="entry name" value="BTF3"/>
</dbReference>
<gene>
    <name evidence="1" type="ORF">MKW94_013841</name>
</gene>
<evidence type="ECO:0000313" key="1">
    <source>
        <dbReference type="EMBL" id="MCL7022314.1"/>
    </source>
</evidence>
<keyword evidence="2" id="KW-1185">Reference proteome</keyword>
<reference evidence="1" key="1">
    <citation type="submission" date="2022-03" db="EMBL/GenBank/DDBJ databases">
        <title>A functionally conserved STORR gene fusion in Papaver species that diverged 16.8 million years ago.</title>
        <authorList>
            <person name="Catania T."/>
        </authorList>
    </citation>
    <scope>NUCLEOTIDE SEQUENCE</scope>
    <source>
        <strain evidence="1">S-191538</strain>
    </source>
</reference>
<sequence>MSPSVQASISANTWVVSGSPQTKSKFLFSLWIIYYVLNILRPDNLDNLRKLAEQFQRQMPGGVVVVPGTIPEDDDDVPDLVAGETFEAAAVNQH</sequence>
<dbReference type="EMBL" id="JAJJMA010010090">
    <property type="protein sequence ID" value="MCL7022314.1"/>
    <property type="molecule type" value="Genomic_DNA"/>
</dbReference>
<proteinExistence type="predicted"/>
<comment type="caution">
    <text evidence="1">The sequence shown here is derived from an EMBL/GenBank/DDBJ whole genome shotgun (WGS) entry which is preliminary data.</text>
</comment>
<dbReference type="PANTHER" id="PTHR10351">
    <property type="entry name" value="TRANSCRIPTION FACTOR BTF3 FAMILY MEMBER"/>
    <property type="match status" value="1"/>
</dbReference>